<dbReference type="AlphaFoldDB" id="A0A9E8N909"/>
<reference evidence="1" key="1">
    <citation type="submission" date="2022-11" db="EMBL/GenBank/DDBJ databases">
        <title>Dyadobacter pollutisoli sp. nov., isolated from plastic dumped soil.</title>
        <authorList>
            <person name="Kim J.M."/>
            <person name="Kim K.R."/>
            <person name="Lee J.K."/>
            <person name="Hao L."/>
            <person name="Jeon C.O."/>
        </authorList>
    </citation>
    <scope>NUCLEOTIDE SEQUENCE</scope>
    <source>
        <strain evidence="1">U1</strain>
    </source>
</reference>
<proteinExistence type="predicted"/>
<sequence length="125" mass="14601">MKTTLWKEEGYGELHGNLLRFKTKGFWKRTTEIRDIEGSTVLGSIHYNHLKSTATITYQDLNYHWQFNSWTRKKWVVSSETDTASFELKSFWKNEGAIENEDIPAAIILTALYVHGHYRRISSSS</sequence>
<dbReference type="RefSeq" id="WP_244822723.1">
    <property type="nucleotide sequence ID" value="NZ_CP112998.1"/>
</dbReference>
<accession>A0A9E8N909</accession>
<keyword evidence="2" id="KW-1185">Reference proteome</keyword>
<evidence type="ECO:0000313" key="1">
    <source>
        <dbReference type="EMBL" id="WAC10963.1"/>
    </source>
</evidence>
<gene>
    <name evidence="1" type="ORF">ON006_24850</name>
</gene>
<dbReference type="KEGG" id="dpf:ON006_24850"/>
<name>A0A9E8N909_9BACT</name>
<evidence type="ECO:0000313" key="2">
    <source>
        <dbReference type="Proteomes" id="UP001164653"/>
    </source>
</evidence>
<protein>
    <submittedName>
        <fullName evidence="1">Uncharacterized protein</fullName>
    </submittedName>
</protein>
<dbReference type="EMBL" id="CP112998">
    <property type="protein sequence ID" value="WAC10963.1"/>
    <property type="molecule type" value="Genomic_DNA"/>
</dbReference>
<dbReference type="Proteomes" id="UP001164653">
    <property type="component" value="Chromosome"/>
</dbReference>
<organism evidence="1 2">
    <name type="scientific">Dyadobacter pollutisoli</name>
    <dbReference type="NCBI Taxonomy" id="2910158"/>
    <lineage>
        <taxon>Bacteria</taxon>
        <taxon>Pseudomonadati</taxon>
        <taxon>Bacteroidota</taxon>
        <taxon>Cytophagia</taxon>
        <taxon>Cytophagales</taxon>
        <taxon>Spirosomataceae</taxon>
        <taxon>Dyadobacter</taxon>
    </lineage>
</organism>